<evidence type="ECO:0000313" key="1">
    <source>
        <dbReference type="EMBL" id="NHC34692.1"/>
    </source>
</evidence>
<accession>A0A9X5E618</accession>
<comment type="caution">
    <text evidence="1">The sequence shown here is derived from an EMBL/GenBank/DDBJ whole genome shotgun (WGS) entry which is preliminary data.</text>
</comment>
<dbReference type="AlphaFoldDB" id="A0A9X5E618"/>
<gene>
    <name evidence="1" type="ORF">QH73_0008470</name>
</gene>
<name>A0A9X5E618_9CYAN</name>
<dbReference type="Proteomes" id="UP000031532">
    <property type="component" value="Unassembled WGS sequence"/>
</dbReference>
<proteinExistence type="predicted"/>
<sequence length="79" mass="9087">MRSEERWTESLSSLLNGLMSSSDKPFGSLIFIKAKGFVSIAPSSIAQLQQALIWVRQRFAAYTIFTPVFYPRIPKKYRQ</sequence>
<dbReference type="RefSeq" id="WP_165587647.1">
    <property type="nucleotide sequence ID" value="NZ_JTJC03000002.1"/>
</dbReference>
<protein>
    <submittedName>
        <fullName evidence="1">Uncharacterized protein</fullName>
    </submittedName>
</protein>
<dbReference type="EMBL" id="JTJC03000002">
    <property type="protein sequence ID" value="NHC34692.1"/>
    <property type="molecule type" value="Genomic_DNA"/>
</dbReference>
<reference evidence="1 2" key="1">
    <citation type="journal article" date="2015" name="Genome Announc.">
        <title>Draft Genome Sequence of the Terrestrial Cyanobacterium Scytonema millei VB511283, Isolated from Eastern India.</title>
        <authorList>
            <person name="Sen D."/>
            <person name="Chandrababunaidu M.M."/>
            <person name="Singh D."/>
            <person name="Sanghi N."/>
            <person name="Ghorai A."/>
            <person name="Mishra G.P."/>
            <person name="Madduluri M."/>
            <person name="Adhikary S.P."/>
            <person name="Tripathy S."/>
        </authorList>
    </citation>
    <scope>NUCLEOTIDE SEQUENCE [LARGE SCALE GENOMIC DNA]</scope>
    <source>
        <strain evidence="1 2">VB511283</strain>
    </source>
</reference>
<organism evidence="1 2">
    <name type="scientific">Scytonema millei VB511283</name>
    <dbReference type="NCBI Taxonomy" id="1245923"/>
    <lineage>
        <taxon>Bacteria</taxon>
        <taxon>Bacillati</taxon>
        <taxon>Cyanobacteriota</taxon>
        <taxon>Cyanophyceae</taxon>
        <taxon>Nostocales</taxon>
        <taxon>Scytonemataceae</taxon>
        <taxon>Scytonema</taxon>
    </lineage>
</organism>
<evidence type="ECO:0000313" key="2">
    <source>
        <dbReference type="Proteomes" id="UP000031532"/>
    </source>
</evidence>
<keyword evidence="2" id="KW-1185">Reference proteome</keyword>